<comment type="similarity">
    <text evidence="5">Belongs to the apyrase family.</text>
</comment>
<comment type="cofactor">
    <cofactor evidence="1 6">
        <name>Ca(2+)</name>
        <dbReference type="ChEBI" id="CHEBI:29108"/>
    </cofactor>
</comment>
<evidence type="ECO:0000256" key="1">
    <source>
        <dbReference type="ARBA" id="ARBA00001913"/>
    </source>
</evidence>
<dbReference type="PANTHER" id="PTHR13023">
    <property type="entry name" value="APYRASE"/>
    <property type="match status" value="1"/>
</dbReference>
<evidence type="ECO:0000313" key="8">
    <source>
        <dbReference type="Proteomes" id="UP000230423"/>
    </source>
</evidence>
<feature type="binding site" evidence="6">
    <location>
        <position position="86"/>
    </location>
    <ligand>
        <name>Ca(2+)</name>
        <dbReference type="ChEBI" id="CHEBI:29108"/>
    </ligand>
</feature>
<dbReference type="Pfam" id="PF06079">
    <property type="entry name" value="Apyrase"/>
    <property type="match status" value="1"/>
</dbReference>
<dbReference type="GO" id="GO:0004382">
    <property type="term" value="F:GDP phosphatase activity"/>
    <property type="evidence" value="ECO:0007669"/>
    <property type="project" value="TreeGrafter"/>
</dbReference>
<feature type="non-terminal residue" evidence="7">
    <location>
        <position position="173"/>
    </location>
</feature>
<dbReference type="InterPro" id="IPR009283">
    <property type="entry name" value="Apyrase"/>
</dbReference>
<reference evidence="7 8" key="1">
    <citation type="submission" date="2015-09" db="EMBL/GenBank/DDBJ databases">
        <title>Draft genome of the parasitic nematode Teladorsagia circumcincta isolate WARC Sus (inbred).</title>
        <authorList>
            <person name="Mitreva M."/>
        </authorList>
    </citation>
    <scope>NUCLEOTIDE SEQUENCE [LARGE SCALE GENOMIC DNA]</scope>
    <source>
        <strain evidence="7 8">S</strain>
    </source>
</reference>
<dbReference type="Proteomes" id="UP000230423">
    <property type="component" value="Unassembled WGS sequence"/>
</dbReference>
<feature type="binding site" evidence="6">
    <location>
        <position position="132"/>
    </location>
    <ligand>
        <name>Ca(2+)</name>
        <dbReference type="ChEBI" id="CHEBI:29108"/>
    </ligand>
</feature>
<dbReference type="Gene3D" id="2.120.10.100">
    <property type="entry name" value="Apyrase"/>
    <property type="match status" value="1"/>
</dbReference>
<keyword evidence="4 6" id="KW-0106">Calcium</keyword>
<dbReference type="InterPro" id="IPR036258">
    <property type="entry name" value="Apyrase_sf"/>
</dbReference>
<dbReference type="GO" id="GO:0005509">
    <property type="term" value="F:calcium ion binding"/>
    <property type="evidence" value="ECO:0007669"/>
    <property type="project" value="InterPro"/>
</dbReference>
<keyword evidence="2 6" id="KW-0479">Metal-binding</keyword>
<dbReference type="OrthoDB" id="25028at2759"/>
<accession>A0A2G9T8R2</accession>
<dbReference type="GO" id="GO:0045134">
    <property type="term" value="F:UDP phosphatase activity"/>
    <property type="evidence" value="ECO:0007669"/>
    <property type="project" value="TreeGrafter"/>
</dbReference>
<feature type="binding site" evidence="6">
    <location>
        <position position="85"/>
    </location>
    <ligand>
        <name>Ca(2+)</name>
        <dbReference type="ChEBI" id="CHEBI:29108"/>
    </ligand>
</feature>
<keyword evidence="3" id="KW-0378">Hydrolase</keyword>
<gene>
    <name evidence="7" type="ORF">TELCIR_24289</name>
</gene>
<keyword evidence="8" id="KW-1185">Reference proteome</keyword>
<dbReference type="EMBL" id="KZ397898">
    <property type="protein sequence ID" value="PIO54351.1"/>
    <property type="molecule type" value="Genomic_DNA"/>
</dbReference>
<evidence type="ECO:0000256" key="2">
    <source>
        <dbReference type="ARBA" id="ARBA00022723"/>
    </source>
</evidence>
<dbReference type="SUPFAM" id="SSF101887">
    <property type="entry name" value="Apyrase"/>
    <property type="match status" value="1"/>
</dbReference>
<protein>
    <submittedName>
        <fullName evidence="7">Apyrase</fullName>
    </submittedName>
</protein>
<evidence type="ECO:0000256" key="5">
    <source>
        <dbReference type="ARBA" id="ARBA00025738"/>
    </source>
</evidence>
<evidence type="ECO:0000256" key="3">
    <source>
        <dbReference type="ARBA" id="ARBA00022801"/>
    </source>
</evidence>
<dbReference type="AlphaFoldDB" id="A0A2G9T8R2"/>
<evidence type="ECO:0000256" key="6">
    <source>
        <dbReference type="PIRSR" id="PIRSR609283-1"/>
    </source>
</evidence>
<proteinExistence type="inferred from homology"/>
<evidence type="ECO:0000256" key="4">
    <source>
        <dbReference type="ARBA" id="ARBA00022837"/>
    </source>
</evidence>
<dbReference type="PANTHER" id="PTHR13023:SF3">
    <property type="entry name" value="SOLUBLE CALCIUM-ACTIVATED NUCLEOTIDASE 1"/>
    <property type="match status" value="1"/>
</dbReference>
<sequence length="173" mass="19379">DPNYNHSQIHTTRILNDGTVEIDLLAVTDLDHDSKVSNKKWTSYAKRGVLRISPDHDKVSVEWKANSDFSLSTEISSGGRAMELSDLVVFDGRLLVGDDRTGLIYEIRDNKAFPWIFVNDGPGNATKGLKLEWLTVKDGHLYAGGLGKEWTTTDGEYVNDNPMWIKVISRKGE</sequence>
<organism evidence="7 8">
    <name type="scientific">Teladorsagia circumcincta</name>
    <name type="common">Brown stomach worm</name>
    <name type="synonym">Ostertagia circumcincta</name>
    <dbReference type="NCBI Taxonomy" id="45464"/>
    <lineage>
        <taxon>Eukaryota</taxon>
        <taxon>Metazoa</taxon>
        <taxon>Ecdysozoa</taxon>
        <taxon>Nematoda</taxon>
        <taxon>Chromadorea</taxon>
        <taxon>Rhabditida</taxon>
        <taxon>Rhabditina</taxon>
        <taxon>Rhabditomorpha</taxon>
        <taxon>Strongyloidea</taxon>
        <taxon>Trichostrongylidae</taxon>
        <taxon>Teladorsagia</taxon>
    </lineage>
</organism>
<dbReference type="GO" id="GO:0030166">
    <property type="term" value="P:proteoglycan biosynthetic process"/>
    <property type="evidence" value="ECO:0007669"/>
    <property type="project" value="TreeGrafter"/>
</dbReference>
<evidence type="ECO:0000313" key="7">
    <source>
        <dbReference type="EMBL" id="PIO54351.1"/>
    </source>
</evidence>
<feature type="non-terminal residue" evidence="7">
    <location>
        <position position="1"/>
    </location>
</feature>
<name>A0A2G9T8R2_TELCI</name>